<sequence>MSEEVAFSFKKKPIQDLPKHSSISEILPATDKLKSKIESFDGNNLNNVNYDEQIRAPRINFKTYDIKFPNDIKETEEESEITKSTSPNLEDSGLQSKESFEKNFQNKYEIFENKLDYKPANFDLNHNNYTYSSSEINLSNDKLDAIKNLTNNLTTEERTQNPYKLKKPLSIPAVLRPNVDSSPETNNSPTSLSSSLSLGLNITNTNLSSNIRASNGNSGSFSSSGSGRAGRSASISAINNLNEIEDFEPIEPTHEHWKPNNFSTSCMKCFSNFSIFNSRRRHHCRFCGFIICSNCLFNSNLYLQNSESNESNDLIYIDKNSRLIIPIFKNLNDLQLSKYFKLCKICKNCGNNYLNLLFQLNQINAIDLPFIFIENPFINKDKKTVAIEERKNSFVNNSDWNWSSF</sequence>
<keyword evidence="2" id="KW-1185">Reference proteome</keyword>
<dbReference type="Proteomes" id="UP001152531">
    <property type="component" value="Unassembled WGS sequence"/>
</dbReference>
<comment type="caution">
    <text evidence="1">The sequence shown here is derived from an EMBL/GenBank/DDBJ whole genome shotgun (WGS) entry which is preliminary data.</text>
</comment>
<protein>
    <submittedName>
        <fullName evidence="1">Uncharacterized protein</fullName>
    </submittedName>
</protein>
<name>A0ACA9Y557_9ASCO</name>
<reference evidence="1" key="1">
    <citation type="submission" date="2022-06" db="EMBL/GenBank/DDBJ databases">
        <authorList>
            <person name="Legras J.-L."/>
            <person name="Devillers H."/>
            <person name="Grondin C."/>
        </authorList>
    </citation>
    <scope>NUCLEOTIDE SEQUENCE</scope>
    <source>
        <strain evidence="1">CLIB 1444</strain>
    </source>
</reference>
<accession>A0ACA9Y557</accession>
<proteinExistence type="predicted"/>
<evidence type="ECO:0000313" key="1">
    <source>
        <dbReference type="EMBL" id="CAH6720118.1"/>
    </source>
</evidence>
<dbReference type="EMBL" id="CALSDN010000003">
    <property type="protein sequence ID" value="CAH6720118.1"/>
    <property type="molecule type" value="Genomic_DNA"/>
</dbReference>
<gene>
    <name evidence="1" type="ORF">CLIB1444_03S04808</name>
</gene>
<organism evidence="1 2">
    <name type="scientific">[Candida] jaroonii</name>
    <dbReference type="NCBI Taxonomy" id="467808"/>
    <lineage>
        <taxon>Eukaryota</taxon>
        <taxon>Fungi</taxon>
        <taxon>Dikarya</taxon>
        <taxon>Ascomycota</taxon>
        <taxon>Saccharomycotina</taxon>
        <taxon>Pichiomycetes</taxon>
        <taxon>Debaryomycetaceae</taxon>
        <taxon>Yamadazyma</taxon>
    </lineage>
</organism>
<evidence type="ECO:0000313" key="2">
    <source>
        <dbReference type="Proteomes" id="UP001152531"/>
    </source>
</evidence>